<dbReference type="PANTHER" id="PTHR38590:SF1">
    <property type="entry name" value="BLL0828 PROTEIN"/>
    <property type="match status" value="1"/>
</dbReference>
<feature type="region of interest" description="Disordered" evidence="1">
    <location>
        <begin position="180"/>
        <end position="200"/>
    </location>
</feature>
<evidence type="ECO:0000313" key="4">
    <source>
        <dbReference type="Proteomes" id="UP000242219"/>
    </source>
</evidence>
<organism evidence="3 4">
    <name type="scientific">Candidatus Brocadia sapporoensis</name>
    <dbReference type="NCBI Taxonomy" id="392547"/>
    <lineage>
        <taxon>Bacteria</taxon>
        <taxon>Pseudomonadati</taxon>
        <taxon>Planctomycetota</taxon>
        <taxon>Candidatus Brocadiia</taxon>
        <taxon>Candidatus Brocadiales</taxon>
        <taxon>Candidatus Brocadiaceae</taxon>
        <taxon>Candidatus Brocadia</taxon>
    </lineage>
</organism>
<dbReference type="InterPro" id="IPR011335">
    <property type="entry name" value="Restrct_endonuc-II-like"/>
</dbReference>
<accession>A0A1V6M379</accession>
<reference evidence="3 4" key="1">
    <citation type="journal article" date="2016" name="Genome Announc.">
        <title>Draft Genome Sequence of the Anaerobic Ammonium-Oxidizing Bacterium 'Candidatus Brocadia sp. 40'.</title>
        <authorList>
            <person name="Ali M."/>
            <person name="Haroon M.F."/>
            <person name="Narita Y."/>
            <person name="Zhang L."/>
            <person name="Rangel Shaw D."/>
            <person name="Okabe S."/>
            <person name="Saikaly P.E."/>
        </authorList>
    </citation>
    <scope>NUCLEOTIDE SEQUENCE [LARGE SCALE GENOMIC DNA]</scope>
    <source>
        <strain evidence="3 4">40</strain>
    </source>
</reference>
<dbReference type="PANTHER" id="PTHR38590">
    <property type="entry name" value="BLL0828 PROTEIN"/>
    <property type="match status" value="1"/>
</dbReference>
<keyword evidence="4" id="KW-1185">Reference proteome</keyword>
<dbReference type="Pfam" id="PF04480">
    <property type="entry name" value="DUF559"/>
    <property type="match status" value="1"/>
</dbReference>
<sequence>MKRKVILPYNPKLKEVARRLRKSGTLSEVLLWRYLKGKKVLGYDFDRQKPIDNFIVDFFCNELMLAIEIDGVSHENKGEEDGARQSRLESLGVRFLRFYDSDIKENIQGVLWVIEDWIRKHKDEPTPCPSQEGKKFAPDLFHEWNTENPLSGGDLGVGNTGGNAKAGNIHIDCVRTSAQGNIEEDARLGKSGKGKRSKKP</sequence>
<dbReference type="CDD" id="cd01038">
    <property type="entry name" value="Endonuclease_DUF559"/>
    <property type="match status" value="1"/>
</dbReference>
<dbReference type="InterPro" id="IPR047216">
    <property type="entry name" value="Endonuclease_DUF559_bact"/>
</dbReference>
<dbReference type="RefSeq" id="WP_070066042.1">
    <property type="nucleotide sequence ID" value="NZ_MJUW02000019.1"/>
</dbReference>
<comment type="caution">
    <text evidence="3">The sequence shown here is derived from an EMBL/GenBank/DDBJ whole genome shotgun (WGS) entry which is preliminary data.</text>
</comment>
<feature type="domain" description="DUF559" evidence="2">
    <location>
        <begin position="12"/>
        <end position="115"/>
    </location>
</feature>
<dbReference type="InterPro" id="IPR007569">
    <property type="entry name" value="DUF559"/>
</dbReference>
<dbReference type="SUPFAM" id="SSF52980">
    <property type="entry name" value="Restriction endonuclease-like"/>
    <property type="match status" value="1"/>
</dbReference>
<evidence type="ECO:0000256" key="1">
    <source>
        <dbReference type="SAM" id="MobiDB-lite"/>
    </source>
</evidence>
<dbReference type="Gene3D" id="3.40.960.10">
    <property type="entry name" value="VSR Endonuclease"/>
    <property type="match status" value="1"/>
</dbReference>
<dbReference type="Proteomes" id="UP000242219">
    <property type="component" value="Unassembled WGS sequence"/>
</dbReference>
<name>A0A1V6M379_9BACT</name>
<protein>
    <recommendedName>
        <fullName evidence="2">DUF559 domain-containing protein</fullName>
    </recommendedName>
</protein>
<evidence type="ECO:0000313" key="3">
    <source>
        <dbReference type="EMBL" id="OQD46820.1"/>
    </source>
</evidence>
<proteinExistence type="predicted"/>
<dbReference type="EMBL" id="MJUW02000019">
    <property type="protein sequence ID" value="OQD46820.1"/>
    <property type="molecule type" value="Genomic_DNA"/>
</dbReference>
<gene>
    <name evidence="3" type="ORF">BIY37_01355</name>
</gene>
<feature type="compositionally biased region" description="Basic residues" evidence="1">
    <location>
        <begin position="190"/>
        <end position="200"/>
    </location>
</feature>
<evidence type="ECO:0000259" key="2">
    <source>
        <dbReference type="Pfam" id="PF04480"/>
    </source>
</evidence>
<dbReference type="AlphaFoldDB" id="A0A1V6M379"/>